<reference evidence="2" key="1">
    <citation type="submission" date="2020-07" db="EMBL/GenBank/DDBJ databases">
        <title>The High-quality genome of the commercially important snow crab, Chionoecetes opilio.</title>
        <authorList>
            <person name="Jeong J.-H."/>
            <person name="Ryu S."/>
        </authorList>
    </citation>
    <scope>NUCLEOTIDE SEQUENCE</scope>
    <source>
        <strain evidence="2">MADBK_172401_WGS</strain>
        <tissue evidence="2">Digestive gland</tissue>
    </source>
</reference>
<protein>
    <submittedName>
        <fullName evidence="2">Uncharacterized protein</fullName>
    </submittedName>
</protein>
<proteinExistence type="predicted"/>
<evidence type="ECO:0000256" key="1">
    <source>
        <dbReference type="SAM" id="MobiDB-lite"/>
    </source>
</evidence>
<accession>A0A8J5D1J8</accession>
<evidence type="ECO:0000313" key="2">
    <source>
        <dbReference type="EMBL" id="KAG0729334.1"/>
    </source>
</evidence>
<sequence length="182" mass="19826">MSRALKGIQAVQAVQAVQAHSQYPQTHDTQDLNQTLSQTLPVDPNYSMADTTQSHVPVMDQHGMGYSGHPSLPYQPHEAFYGGQASPSVVDSSLYSASSRSPSKEAAPMNPSYPQGVMGMPQEEVPSAVETPMVPQPPSEHAQYPQDPQYQGTYHPQDPYLHPASQPPATFGQSPHTTVYHF</sequence>
<name>A0A8J5D1J8_CHIOP</name>
<dbReference type="EMBL" id="JACEEZ010001320">
    <property type="protein sequence ID" value="KAG0729334.1"/>
    <property type="molecule type" value="Genomic_DNA"/>
</dbReference>
<feature type="compositionally biased region" description="Polar residues" evidence="1">
    <location>
        <begin position="167"/>
        <end position="182"/>
    </location>
</feature>
<dbReference type="Proteomes" id="UP000770661">
    <property type="component" value="Unassembled WGS sequence"/>
</dbReference>
<feature type="compositionally biased region" description="Low complexity" evidence="1">
    <location>
        <begin position="85"/>
        <end position="101"/>
    </location>
</feature>
<keyword evidence="3" id="KW-1185">Reference proteome</keyword>
<organism evidence="2 3">
    <name type="scientific">Chionoecetes opilio</name>
    <name type="common">Atlantic snow crab</name>
    <name type="synonym">Cancer opilio</name>
    <dbReference type="NCBI Taxonomy" id="41210"/>
    <lineage>
        <taxon>Eukaryota</taxon>
        <taxon>Metazoa</taxon>
        <taxon>Ecdysozoa</taxon>
        <taxon>Arthropoda</taxon>
        <taxon>Crustacea</taxon>
        <taxon>Multicrustacea</taxon>
        <taxon>Malacostraca</taxon>
        <taxon>Eumalacostraca</taxon>
        <taxon>Eucarida</taxon>
        <taxon>Decapoda</taxon>
        <taxon>Pleocyemata</taxon>
        <taxon>Brachyura</taxon>
        <taxon>Eubrachyura</taxon>
        <taxon>Majoidea</taxon>
        <taxon>Majidae</taxon>
        <taxon>Chionoecetes</taxon>
    </lineage>
</organism>
<feature type="region of interest" description="Disordered" evidence="1">
    <location>
        <begin position="83"/>
        <end position="182"/>
    </location>
</feature>
<comment type="caution">
    <text evidence="2">The sequence shown here is derived from an EMBL/GenBank/DDBJ whole genome shotgun (WGS) entry which is preliminary data.</text>
</comment>
<gene>
    <name evidence="2" type="ORF">GWK47_030591</name>
</gene>
<evidence type="ECO:0000313" key="3">
    <source>
        <dbReference type="Proteomes" id="UP000770661"/>
    </source>
</evidence>
<dbReference type="AlphaFoldDB" id="A0A8J5D1J8"/>